<evidence type="ECO:0000256" key="6">
    <source>
        <dbReference type="ARBA" id="ARBA00023125"/>
    </source>
</evidence>
<dbReference type="InterPro" id="IPR033887">
    <property type="entry name" value="PTS_IIA_man"/>
</dbReference>
<dbReference type="InterPro" id="IPR011608">
    <property type="entry name" value="PRD"/>
</dbReference>
<dbReference type="PROSITE" id="PS51096">
    <property type="entry name" value="PTS_EIIA_TYPE_4"/>
    <property type="match status" value="1"/>
</dbReference>
<dbReference type="Gene3D" id="3.40.50.510">
    <property type="entry name" value="Phosphotransferase system, mannose-type IIA component"/>
    <property type="match status" value="1"/>
</dbReference>
<evidence type="ECO:0000313" key="11">
    <source>
        <dbReference type="Proteomes" id="UP000191200"/>
    </source>
</evidence>
<sequence length="940" mass="106677">MKRIDQVYNYVVDQTKNLSPNELKMDSGVTTKEVADYLGIQRSNASKDLNTLVREGIVEKLDGRPVRYVTKSIFQHKPFSKYVPSYQEQKESIFVPETTRFYENDDIFKRIIGINASMKNAIMQAKAAILYPPNGLNCLITGPTGSGKTYFAHTMFQYAKQQHVLDEKKELIVFNCADYASNPELLMSHLFGHIKGAFTGADEEKDGLISLANDSYLFLDEIHRLPPEGQEMIFYFMDNGKYSKLGESTKNREANVRIICATTEDPSSALLNTFVRRIPITIKLPTFKERSAKEKVELVKNMMIIEAKRINRRIVLTEDVVKALIGSVSYGNVGQLKSNIQLVTAQSFLKHMDQSDVTITMDELNDGIKEGLVQLATDRTTLSELTQILESKMIISPNESFDTYEGDSYELPYNLYEIIGDKAALLKEDGFNQEAINHFITTDINVHLKSFYRNHGFNFDSENKLGEIIDSKIIKTTRKLYEYATEQVGYKFEQNFLYAIGLHISSFLNRYKEGIKIETGNDENIINMIEDYPNEHRVAKVFKQIIEAEHQVILPQSEINYLTVLLISLNESVKKGRIGIIVAAHGRSTASSMVEVVSQLLKINNIRAVDMPLDMKPNEALEKVVHEVRQVDEGSGVLLLVDMGSLTTFTDDIKERTSIDVKIIDMVTTALVLEAGRKSSLLEGDLVDLYESLSHFHGYHAKELSESIEELDKPKAILAICASGKGTAQRMKELINDYLMLYMEEDIEVITMSIADLDTQIDDIQAQYHLLASTGIKNPNLSIPFVTMDQLFSKDGPTYIGSIVSNTLDLDDSVTLNEVTARQTCLDYMAEYFTFINPVKLIDPLWQLSQQIDEEILSNQQDYSFYMSLSMHLAGMVERILKNDTLTANQEELNQLANCQYLDTLKNSLELLEHLFHLNIPKDEFVYVVKIIDNQLPTLY</sequence>
<evidence type="ECO:0000313" key="10">
    <source>
        <dbReference type="EMBL" id="APB31576.1"/>
    </source>
</evidence>
<dbReference type="STRING" id="519472.BHY08_06875"/>
<evidence type="ECO:0000259" key="7">
    <source>
        <dbReference type="PROSITE" id="PS50045"/>
    </source>
</evidence>
<evidence type="ECO:0000256" key="3">
    <source>
        <dbReference type="ARBA" id="ARBA00022741"/>
    </source>
</evidence>
<dbReference type="PANTHER" id="PTHR32071:SF90">
    <property type="entry name" value="TRANSCRIPTIONAL REGULATORY PROTEIN LEVR"/>
    <property type="match status" value="1"/>
</dbReference>
<feature type="domain" description="PTS EIIA type-4" evidence="8">
    <location>
        <begin position="577"/>
        <end position="708"/>
    </location>
</feature>
<dbReference type="Proteomes" id="UP000191200">
    <property type="component" value="Chromosome"/>
</dbReference>
<dbReference type="CDD" id="cd00009">
    <property type="entry name" value="AAA"/>
    <property type="match status" value="1"/>
</dbReference>
<evidence type="ECO:0000259" key="9">
    <source>
        <dbReference type="PROSITE" id="PS51372"/>
    </source>
</evidence>
<dbReference type="CDD" id="cd00090">
    <property type="entry name" value="HTH_ARSR"/>
    <property type="match status" value="1"/>
</dbReference>
<dbReference type="GO" id="GO:0016301">
    <property type="term" value="F:kinase activity"/>
    <property type="evidence" value="ECO:0007669"/>
    <property type="project" value="UniProtKB-KW"/>
</dbReference>
<dbReference type="RefSeq" id="WP_071457168.1">
    <property type="nucleotide sequence ID" value="NZ_CP017267.1"/>
</dbReference>
<dbReference type="InterPro" id="IPR036634">
    <property type="entry name" value="PRD_sf"/>
</dbReference>
<dbReference type="CDD" id="cd00006">
    <property type="entry name" value="PTS_IIA_man"/>
    <property type="match status" value="1"/>
</dbReference>
<dbReference type="Pfam" id="PF00874">
    <property type="entry name" value="PRD"/>
    <property type="match status" value="2"/>
</dbReference>
<dbReference type="Gene3D" id="1.10.10.10">
    <property type="entry name" value="Winged helix-like DNA-binding domain superfamily/Winged helix DNA-binding domain"/>
    <property type="match status" value="1"/>
</dbReference>
<dbReference type="KEGG" id="vte:BHY08_06875"/>
<accession>A0A1J0A6L7</accession>
<dbReference type="OrthoDB" id="9771372at2"/>
<name>A0A1J0A6L7_9ENTE</name>
<dbReference type="Gene3D" id="3.40.50.300">
    <property type="entry name" value="P-loop containing nucleotide triphosphate hydrolases"/>
    <property type="match status" value="1"/>
</dbReference>
<evidence type="ECO:0000256" key="2">
    <source>
        <dbReference type="ARBA" id="ARBA00022679"/>
    </source>
</evidence>
<keyword evidence="6" id="KW-0238">DNA-binding</keyword>
<dbReference type="GO" id="GO:0006355">
    <property type="term" value="P:regulation of DNA-templated transcription"/>
    <property type="evidence" value="ECO:0007669"/>
    <property type="project" value="InterPro"/>
</dbReference>
<dbReference type="SUPFAM" id="SSF46785">
    <property type="entry name" value="Winged helix' DNA-binding domain"/>
    <property type="match status" value="1"/>
</dbReference>
<dbReference type="SUPFAM" id="SSF52540">
    <property type="entry name" value="P-loop containing nucleoside triphosphate hydrolases"/>
    <property type="match status" value="1"/>
</dbReference>
<dbReference type="PROSITE" id="PS51372">
    <property type="entry name" value="PRD_2"/>
    <property type="match status" value="2"/>
</dbReference>
<evidence type="ECO:0000256" key="5">
    <source>
        <dbReference type="ARBA" id="ARBA00022840"/>
    </source>
</evidence>
<dbReference type="SUPFAM" id="SSF53062">
    <property type="entry name" value="PTS system fructose IIA component-like"/>
    <property type="match status" value="1"/>
</dbReference>
<evidence type="ECO:0000259" key="8">
    <source>
        <dbReference type="PROSITE" id="PS51096"/>
    </source>
</evidence>
<dbReference type="Gene3D" id="1.10.1790.10">
    <property type="entry name" value="PRD domain"/>
    <property type="match status" value="2"/>
</dbReference>
<dbReference type="Pfam" id="PF03610">
    <property type="entry name" value="EIIA-man"/>
    <property type="match status" value="1"/>
</dbReference>
<dbReference type="InterPro" id="IPR011991">
    <property type="entry name" value="ArsR-like_HTH"/>
</dbReference>
<dbReference type="EMBL" id="CP017267">
    <property type="protein sequence ID" value="APB31576.1"/>
    <property type="molecule type" value="Genomic_DNA"/>
</dbReference>
<dbReference type="InterPro" id="IPR027417">
    <property type="entry name" value="P-loop_NTPase"/>
</dbReference>
<dbReference type="InterPro" id="IPR004701">
    <property type="entry name" value="PTS_EIIA_man-typ"/>
</dbReference>
<protein>
    <recommendedName>
        <fullName evidence="1">DNA translocase FtsK</fullName>
    </recommendedName>
</protein>
<gene>
    <name evidence="10" type="ORF">BHY08_06875</name>
</gene>
<dbReference type="SUPFAM" id="SSF63520">
    <property type="entry name" value="PTS-regulatory domain, PRD"/>
    <property type="match status" value="2"/>
</dbReference>
<dbReference type="GO" id="GO:0009401">
    <property type="term" value="P:phosphoenolpyruvate-dependent sugar phosphotransferase system"/>
    <property type="evidence" value="ECO:0007669"/>
    <property type="project" value="InterPro"/>
</dbReference>
<proteinExistence type="predicted"/>
<keyword evidence="3" id="KW-0547">Nucleotide-binding</keyword>
<dbReference type="Pfam" id="PF00158">
    <property type="entry name" value="Sigma54_activat"/>
    <property type="match status" value="1"/>
</dbReference>
<dbReference type="SMART" id="SM00382">
    <property type="entry name" value="AAA"/>
    <property type="match status" value="1"/>
</dbReference>
<reference evidence="10 11" key="1">
    <citation type="submission" date="2016-09" db="EMBL/GenBank/DDBJ databases">
        <title>Vagococcus teuberi sp. nov., isolated from the Malian artisanal sour milk fene.</title>
        <authorList>
            <person name="Wullschleger S."/>
            <person name="Seifert C."/>
            <person name="Baumgartner S."/>
            <person name="Lacroix C."/>
            <person name="Bonfoh B."/>
            <person name="Stevens M.J."/>
            <person name="Meile L."/>
        </authorList>
    </citation>
    <scope>NUCLEOTIDE SEQUENCE [LARGE SCALE GENOMIC DNA]</scope>
    <source>
        <strain evidence="10 11">DSM 21459</strain>
    </source>
</reference>
<evidence type="ECO:0000256" key="4">
    <source>
        <dbReference type="ARBA" id="ARBA00022777"/>
    </source>
</evidence>
<dbReference type="InterPro" id="IPR036662">
    <property type="entry name" value="PTS_EIIA_man-typ_sf"/>
</dbReference>
<dbReference type="InterPro" id="IPR002078">
    <property type="entry name" value="Sigma_54_int"/>
</dbReference>
<evidence type="ECO:0000256" key="1">
    <source>
        <dbReference type="ARBA" id="ARBA00020887"/>
    </source>
</evidence>
<dbReference type="InterPro" id="IPR036390">
    <property type="entry name" value="WH_DNA-bd_sf"/>
</dbReference>
<dbReference type="GO" id="GO:0016020">
    <property type="term" value="C:membrane"/>
    <property type="evidence" value="ECO:0007669"/>
    <property type="project" value="InterPro"/>
</dbReference>
<dbReference type="GO" id="GO:0005524">
    <property type="term" value="F:ATP binding"/>
    <property type="evidence" value="ECO:0007669"/>
    <property type="project" value="UniProtKB-KW"/>
</dbReference>
<organism evidence="10 11">
    <name type="scientific">Vagococcus teuberi</name>
    <dbReference type="NCBI Taxonomy" id="519472"/>
    <lineage>
        <taxon>Bacteria</taxon>
        <taxon>Bacillati</taxon>
        <taxon>Bacillota</taxon>
        <taxon>Bacilli</taxon>
        <taxon>Lactobacillales</taxon>
        <taxon>Enterococcaceae</taxon>
        <taxon>Vagococcus</taxon>
    </lineage>
</organism>
<keyword evidence="5" id="KW-0067">ATP-binding</keyword>
<dbReference type="GO" id="GO:0003677">
    <property type="term" value="F:DNA binding"/>
    <property type="evidence" value="ECO:0007669"/>
    <property type="project" value="UniProtKB-KW"/>
</dbReference>
<feature type="domain" description="PRD" evidence="9">
    <location>
        <begin position="468"/>
        <end position="576"/>
    </location>
</feature>
<dbReference type="InterPro" id="IPR003593">
    <property type="entry name" value="AAA+_ATPase"/>
</dbReference>
<keyword evidence="11" id="KW-1185">Reference proteome</keyword>
<feature type="domain" description="PRD" evidence="9">
    <location>
        <begin position="836"/>
        <end position="940"/>
    </location>
</feature>
<keyword evidence="2" id="KW-0808">Transferase</keyword>
<feature type="domain" description="Sigma-54 factor interaction" evidence="7">
    <location>
        <begin position="111"/>
        <end position="345"/>
    </location>
</feature>
<keyword evidence="4" id="KW-0418">Kinase</keyword>
<dbReference type="InterPro" id="IPR036388">
    <property type="entry name" value="WH-like_DNA-bd_sf"/>
</dbReference>
<dbReference type="AlphaFoldDB" id="A0A1J0A6L7"/>
<dbReference type="PROSITE" id="PS50045">
    <property type="entry name" value="SIGMA54_INTERACT_4"/>
    <property type="match status" value="1"/>
</dbReference>
<dbReference type="PANTHER" id="PTHR32071">
    <property type="entry name" value="TRANSCRIPTIONAL REGULATORY PROTEIN"/>
    <property type="match status" value="1"/>
</dbReference>